<reference evidence="1" key="1">
    <citation type="journal article" date="2019" name="Environ. Microbiol.">
        <title>Fungal ecological strategies reflected in gene transcription - a case study of two litter decomposers.</title>
        <authorList>
            <person name="Barbi F."/>
            <person name="Kohler A."/>
            <person name="Barry K."/>
            <person name="Baskaran P."/>
            <person name="Daum C."/>
            <person name="Fauchery L."/>
            <person name="Ihrmark K."/>
            <person name="Kuo A."/>
            <person name="LaButti K."/>
            <person name="Lipzen A."/>
            <person name="Morin E."/>
            <person name="Grigoriev I.V."/>
            <person name="Henrissat B."/>
            <person name="Lindahl B."/>
            <person name="Martin F."/>
        </authorList>
    </citation>
    <scope>NUCLEOTIDE SEQUENCE</scope>
    <source>
        <strain evidence="1">JB14</strain>
    </source>
</reference>
<keyword evidence="2" id="KW-1185">Reference proteome</keyword>
<proteinExistence type="predicted"/>
<gene>
    <name evidence="1" type="ORF">BT96DRAFT_916889</name>
</gene>
<dbReference type="EMBL" id="ML769417">
    <property type="protein sequence ID" value="KAE9404322.1"/>
    <property type="molecule type" value="Genomic_DNA"/>
</dbReference>
<evidence type="ECO:0000313" key="2">
    <source>
        <dbReference type="Proteomes" id="UP000799118"/>
    </source>
</evidence>
<protein>
    <submittedName>
        <fullName evidence="1">Uncharacterized protein</fullName>
    </submittedName>
</protein>
<dbReference type="OrthoDB" id="2823490at2759"/>
<sequence>MATVMVLPTFLQLARELRDQIYDDALLFTDIGNPPESLPLHVVDASSSKPAGVFQFSNRVRWRLSPNRGTCFGLMYSCRQVYEEMLESIDRQDGVSFELDLVVLDTQPRHRSDLERIFGILHEEIWAEWVVLPICTYIVPNLQPPLTQAPSLAITHSKCKSLHVSFRTQCENSFWWWGSGGPAPLTRNLISMLVKFLLHGPLGLQIGESPCSDSDSKTLWDIDTLSVEVIGEGTTFTNPYNGKRYAVPTEVVENMEIQLCRYLMGTLCLSGALSGRVRVVRLLVDGKLKHECVVDQTRSLSAATKSDWARYGWVIE</sequence>
<dbReference type="Proteomes" id="UP000799118">
    <property type="component" value="Unassembled WGS sequence"/>
</dbReference>
<dbReference type="AlphaFoldDB" id="A0A6A4HY53"/>
<accession>A0A6A4HY53</accession>
<organism evidence="1 2">
    <name type="scientific">Gymnopus androsaceus JB14</name>
    <dbReference type="NCBI Taxonomy" id="1447944"/>
    <lineage>
        <taxon>Eukaryota</taxon>
        <taxon>Fungi</taxon>
        <taxon>Dikarya</taxon>
        <taxon>Basidiomycota</taxon>
        <taxon>Agaricomycotina</taxon>
        <taxon>Agaricomycetes</taxon>
        <taxon>Agaricomycetidae</taxon>
        <taxon>Agaricales</taxon>
        <taxon>Marasmiineae</taxon>
        <taxon>Omphalotaceae</taxon>
        <taxon>Gymnopus</taxon>
    </lineage>
</organism>
<evidence type="ECO:0000313" key="1">
    <source>
        <dbReference type="EMBL" id="KAE9404322.1"/>
    </source>
</evidence>
<name>A0A6A4HY53_9AGAR</name>